<protein>
    <submittedName>
        <fullName evidence="2">Uncharacterized protein</fullName>
    </submittedName>
</protein>
<keyword evidence="3" id="KW-1185">Reference proteome</keyword>
<dbReference type="Proteomes" id="UP001054252">
    <property type="component" value="Unassembled WGS sequence"/>
</dbReference>
<feature type="transmembrane region" description="Helical" evidence="1">
    <location>
        <begin position="24"/>
        <end position="44"/>
    </location>
</feature>
<keyword evidence="1" id="KW-0472">Membrane</keyword>
<sequence>MLMDEIPCFAFYCSFTDSPLPNKMMVISVGRVILWFVGLSRVLFPRNLRSNAT</sequence>
<dbReference type="AlphaFoldDB" id="A0AAV5MAM8"/>
<proteinExistence type="predicted"/>
<dbReference type="EMBL" id="BPVZ01000197">
    <property type="protein sequence ID" value="GKV45682.1"/>
    <property type="molecule type" value="Genomic_DNA"/>
</dbReference>
<evidence type="ECO:0000313" key="3">
    <source>
        <dbReference type="Proteomes" id="UP001054252"/>
    </source>
</evidence>
<evidence type="ECO:0000313" key="2">
    <source>
        <dbReference type="EMBL" id="GKV45682.1"/>
    </source>
</evidence>
<reference evidence="2 3" key="1">
    <citation type="journal article" date="2021" name="Commun. Biol.">
        <title>The genome of Shorea leprosula (Dipterocarpaceae) highlights the ecological relevance of drought in aseasonal tropical rainforests.</title>
        <authorList>
            <person name="Ng K.K.S."/>
            <person name="Kobayashi M.J."/>
            <person name="Fawcett J.A."/>
            <person name="Hatakeyama M."/>
            <person name="Paape T."/>
            <person name="Ng C.H."/>
            <person name="Ang C.C."/>
            <person name="Tnah L.H."/>
            <person name="Lee C.T."/>
            <person name="Nishiyama T."/>
            <person name="Sese J."/>
            <person name="O'Brien M.J."/>
            <person name="Copetti D."/>
            <person name="Mohd Noor M.I."/>
            <person name="Ong R.C."/>
            <person name="Putra M."/>
            <person name="Sireger I.Z."/>
            <person name="Indrioko S."/>
            <person name="Kosugi Y."/>
            <person name="Izuno A."/>
            <person name="Isagi Y."/>
            <person name="Lee S.L."/>
            <person name="Shimizu K.K."/>
        </authorList>
    </citation>
    <scope>NUCLEOTIDE SEQUENCE [LARGE SCALE GENOMIC DNA]</scope>
    <source>
        <strain evidence="2">214</strain>
    </source>
</reference>
<name>A0AAV5MAM8_9ROSI</name>
<keyword evidence="1" id="KW-0812">Transmembrane</keyword>
<organism evidence="2 3">
    <name type="scientific">Rubroshorea leprosula</name>
    <dbReference type="NCBI Taxonomy" id="152421"/>
    <lineage>
        <taxon>Eukaryota</taxon>
        <taxon>Viridiplantae</taxon>
        <taxon>Streptophyta</taxon>
        <taxon>Embryophyta</taxon>
        <taxon>Tracheophyta</taxon>
        <taxon>Spermatophyta</taxon>
        <taxon>Magnoliopsida</taxon>
        <taxon>eudicotyledons</taxon>
        <taxon>Gunneridae</taxon>
        <taxon>Pentapetalae</taxon>
        <taxon>rosids</taxon>
        <taxon>malvids</taxon>
        <taxon>Malvales</taxon>
        <taxon>Dipterocarpaceae</taxon>
        <taxon>Rubroshorea</taxon>
    </lineage>
</organism>
<accession>A0AAV5MAM8</accession>
<keyword evidence="1" id="KW-1133">Transmembrane helix</keyword>
<gene>
    <name evidence="2" type="ORF">SLEP1_g52740</name>
</gene>
<evidence type="ECO:0000256" key="1">
    <source>
        <dbReference type="SAM" id="Phobius"/>
    </source>
</evidence>
<comment type="caution">
    <text evidence="2">The sequence shown here is derived from an EMBL/GenBank/DDBJ whole genome shotgun (WGS) entry which is preliminary data.</text>
</comment>